<dbReference type="InterPro" id="IPR015943">
    <property type="entry name" value="WD40/YVTN_repeat-like_dom_sf"/>
</dbReference>
<name>A0A1J4K755_9EUKA</name>
<dbReference type="InterPro" id="IPR036372">
    <property type="entry name" value="BEACH_dom_sf"/>
</dbReference>
<dbReference type="SUPFAM" id="SSF81837">
    <property type="entry name" value="BEACH domain"/>
    <property type="match status" value="1"/>
</dbReference>
<comment type="caution">
    <text evidence="2">The sequence shown here is derived from an EMBL/GenBank/DDBJ whole genome shotgun (WGS) entry which is preliminary data.</text>
</comment>
<feature type="domain" description="BEACH" evidence="1">
    <location>
        <begin position="1812"/>
        <end position="2091"/>
    </location>
</feature>
<dbReference type="OrthoDB" id="26681at2759"/>
<reference evidence="2" key="1">
    <citation type="submission" date="2016-10" db="EMBL/GenBank/DDBJ databases">
        <authorList>
            <person name="Benchimol M."/>
            <person name="Almeida L.G."/>
            <person name="Vasconcelos A.T."/>
            <person name="Perreira-Neves A."/>
            <person name="Rosa I.A."/>
            <person name="Tasca T."/>
            <person name="Bogo M.R."/>
            <person name="de Souza W."/>
        </authorList>
    </citation>
    <scope>NUCLEOTIDE SEQUENCE [LARGE SCALE GENOMIC DNA]</scope>
    <source>
        <strain evidence="2">K</strain>
    </source>
</reference>
<dbReference type="RefSeq" id="XP_068359954.1">
    <property type="nucleotide sequence ID" value="XM_068504155.1"/>
</dbReference>
<dbReference type="PANTHER" id="PTHR13743">
    <property type="entry name" value="BEIGE/BEACH-RELATED"/>
    <property type="match status" value="1"/>
</dbReference>
<dbReference type="CDD" id="cd00029">
    <property type="entry name" value="C1"/>
    <property type="match status" value="1"/>
</dbReference>
<evidence type="ECO:0000313" key="3">
    <source>
        <dbReference type="Proteomes" id="UP000179807"/>
    </source>
</evidence>
<dbReference type="Proteomes" id="UP000179807">
    <property type="component" value="Unassembled WGS sequence"/>
</dbReference>
<dbReference type="Gene3D" id="1.10.1540.10">
    <property type="entry name" value="BEACH domain"/>
    <property type="match status" value="1"/>
</dbReference>
<keyword evidence="3" id="KW-1185">Reference proteome</keyword>
<evidence type="ECO:0000259" key="1">
    <source>
        <dbReference type="PROSITE" id="PS50197"/>
    </source>
</evidence>
<evidence type="ECO:0000313" key="2">
    <source>
        <dbReference type="EMBL" id="OHT06818.1"/>
    </source>
</evidence>
<proteinExistence type="predicted"/>
<dbReference type="Gene3D" id="2.130.10.10">
    <property type="entry name" value="YVTN repeat-like/Quinoprotein amine dehydrogenase"/>
    <property type="match status" value="1"/>
</dbReference>
<dbReference type="InterPro" id="IPR000409">
    <property type="entry name" value="BEACH_dom"/>
</dbReference>
<dbReference type="SUPFAM" id="SSF50978">
    <property type="entry name" value="WD40 repeat-like"/>
    <property type="match status" value="1"/>
</dbReference>
<dbReference type="CDD" id="cd06071">
    <property type="entry name" value="Beach"/>
    <property type="match status" value="1"/>
</dbReference>
<gene>
    <name evidence="2" type="ORF">TRFO_25129</name>
</gene>
<dbReference type="EMBL" id="MLAK01000715">
    <property type="protein sequence ID" value="OHT06818.1"/>
    <property type="molecule type" value="Genomic_DNA"/>
</dbReference>
<organism evidence="2 3">
    <name type="scientific">Tritrichomonas foetus</name>
    <dbReference type="NCBI Taxonomy" id="1144522"/>
    <lineage>
        <taxon>Eukaryota</taxon>
        <taxon>Metamonada</taxon>
        <taxon>Parabasalia</taxon>
        <taxon>Tritrichomonadida</taxon>
        <taxon>Tritrichomonadidae</taxon>
        <taxon>Tritrichomonas</taxon>
    </lineage>
</organism>
<dbReference type="VEuPathDB" id="TrichDB:TRFO_25129"/>
<dbReference type="PANTHER" id="PTHR13743:SF123">
    <property type="entry name" value="PROTEIN FAN"/>
    <property type="match status" value="1"/>
</dbReference>
<accession>A0A1J4K755</accession>
<dbReference type="Pfam" id="PF02138">
    <property type="entry name" value="Beach"/>
    <property type="match status" value="1"/>
</dbReference>
<dbReference type="InterPro" id="IPR036322">
    <property type="entry name" value="WD40_repeat_dom_sf"/>
</dbReference>
<dbReference type="GeneID" id="94838859"/>
<dbReference type="SMART" id="SM01026">
    <property type="entry name" value="Beach"/>
    <property type="match status" value="1"/>
</dbReference>
<protein>
    <recommendedName>
        <fullName evidence="1">BEACH domain-containing protein</fullName>
    </recommendedName>
</protein>
<dbReference type="InterPro" id="IPR050865">
    <property type="entry name" value="BEACH_Domain"/>
</dbReference>
<dbReference type="PROSITE" id="PS50197">
    <property type="entry name" value="BEACH"/>
    <property type="match status" value="1"/>
</dbReference>
<sequence>MTWIGRTLRSFSVSGSSAIRFLSDGTKNPEGKRFHEMVRDLDKNGTPHPCVDYFIEHFGMYEIIELHELRINREVTYVVTQFLPLFPEQFSDSNLLNRGFLFLDKAIFIFNPDQKNILILFNFIFDILDTNKEAILSRSMVFVTKCLSIQSLASLFFQNDALINLWQSLFIKNPMTCQFYGPLFTATAEGVQIKNYELYKPFFAQVVESFKTMQINHDTAQNSISFLAIIASKINSGNFFTEFFVVSNVFFINFSSLSTFSTFLNCKTHDPDAPWNGLNEICKNEYASINLLESALEVVHEFLYSPMIVKFHFNSFIKRAKELSYESQKLLFDIIERFPLSSKLDFYTFSTPPWDTGIDSNMLCQMVKRNDWGRYAAVMLSTLALKPEYNDFKENLVKDDNIADMTQTLIDITSPKEEISMVLYHEFVKLAYENVEIAVHCVERIAENNNVIIYVEQFLNVLQENIVCDKVFDIYSKIARRNLVFVLSFLENEGISVLFPSLKSDSSLDFLASLASNGPYDAIDNYIAEHFEESELSNMSEDKLKKLMMGLPQNSNSTGLLRIPSLLKYVKNIELLTQNDRFVFGINAHKYGVDTKENLKKCAPTFIDQKQALNICRDPDMLLHITSPIYPHFTVFECHKDAPHCTATFKLEVSTSFWIFIESVSDKTVILSAPFGEIYIDKNNLNTNNNSDIETTTESNNENSENCENIEKSEENSSNYVVSFFGQPPLEIEAQKWHLVTLTATEWTFQQQQIVCYFDAVKINETNGEVGSIVTFGSEYENNAVYYFSASIQTSDSVLNSLDVKEIYKNGPNVFCPTSIKMKPGFQFVPYKGIAKYIERLGGQEFIFILMRLTNNSEDLLKLLKSAFNLLHLNLVKENFFFIALRYILILKEDLLNDQFEKVIYHEFEVDPSKKWSYSMQLFCDYNILSSHNSAFTLKLLPEIIDSSEDSSQLFHFLVDSFIAFDLSQKVEENILRAINIFVNANPSILNMLLLVISAAAHIESNDIASLNDEKILSKQETLFQIIVDHLDLFTQHIKFDHALVYISTLRDEMALDLLQMIAKICIINPTYFELDTFRKFTPLLFLLSKYQKLWQILLIFYTAQSADSIDDFADVDIFRPQMTDLILDLLAYYIRFELSTKVKNPYSFQVVKSIVKLMISAHINFGDYLDQIQRLSSLGFDQELPQPIAFSIDDDVIPPKFLQKIQSPRGKGNEPVRLTRIHALDPSMFEETTVFLSKFDPPQMNDFNIFNLNTLSSSTKNISLKTSVQSNTDQNNFQNYSSISENLPVPEEIEEYAKSEAVQIIANLVAMVFVQKANLGLLNNKFMVRFLINSADVNPLISAIMHRKIVFAIFAATPSLNEENYDVFVKFVTNRVCEGWWNDDLSVLFQASFLRKTKATKHLVLACIYQSTSIETQIRILKELCTTSEFLEYLNDSGFYDCYVRLVGRVELTSSPLFQDLRNELLEVLPPSLPFTEAVKNNNISEWLENLPSCMLLFNEIKKQTSSSSKAIRDIRIDLTKMPVYHNYLKYQSTRLGNAAYIRRAFRFQFFNRFNTSNLEIEASIASIFQKEFRIRTSENPPTKRMIVAAPHPLCVPQKMVAQCYDFPMPSGKLHGGHIPHSTHSHAFESPIVEISESRYAPKSFEGWKLPSHVCDNNFTSTASLLLSFLGATSNLFNCQFLMSPESLQSVAAFNNNSFFILLNSSLDEDGELTLLGASDILCHLAVIENAVHGIYGESKLFMHHPVIKFQFTDVLIAIPRRFVYQNQEVDLYFVNGLHLTLILKESDRKILLSHLRPPQKMISSFGPFYAISLLVKPLEKVMKMWEHSELSTYDYLLYLNTISGRSFNDFSQYPVFPWILGDFNFEQPVLKRDLSKPMGAQTESREQRFLNTYNETEPHCHYGTHYSHPAAVLHYMMRCEPFTLYNLYLHSGMDHRDRQFSSIVESWRSASEANLSDLKELIPEFYTFPMMFENPNNIDFKTRSDGTSLGTVVMPTWAANTMQFIWQMRISLECIETSTKIGNWIDLIFGYKQRGQAAIDAMNVFQPLTYDTAFNSNDMNEEQRKAMIDTINQFGQCPAQLFTSPHPECERIARKTIVNSKFIITQLNSFIHNSTTIQFQKDMLFALPKYEHYVGTSFTFARVWDNYIEYGKSLIDSVDSCSATCLSQDRLILAAASRHGIIDVHSCINGQITRINRLISPTFDITCLAISTQHALLCGVSHKHIQLFDYTTGLLMKKISIDDRVLQVLFDDSSNFIVTISTNLFCIYDFDLRLVVRSESFTPNFTCMCTSDSSFWSDRPIYITGHNDGSVYAWRADILKQRLFPTLIMQNTKTAITTVSLFSNERAAIAADANGSAYLASIVPMHDLFISSRAFDKCRICSSSIKGGIGYRCTTCGLYVCKQCVVTKRPAICSMCKSKFSNETIDKGAEEEDTAERSESLPIESTNSSIDILVERQQQQVHQQQASLTEKVSEEDIGTVTLQYRDDVFSRFQNQRIPCSFPVSYRHSI</sequence>